<keyword evidence="1" id="KW-0812">Transmembrane</keyword>
<dbReference type="Proteomes" id="UP000277580">
    <property type="component" value="Unassembled WGS sequence"/>
</dbReference>
<reference evidence="2 3" key="1">
    <citation type="journal article" date="2018" name="Nat. Ecol. Evol.">
        <title>Pezizomycetes genomes reveal the molecular basis of ectomycorrhizal truffle lifestyle.</title>
        <authorList>
            <person name="Murat C."/>
            <person name="Payen T."/>
            <person name="Noel B."/>
            <person name="Kuo A."/>
            <person name="Morin E."/>
            <person name="Chen J."/>
            <person name="Kohler A."/>
            <person name="Krizsan K."/>
            <person name="Balestrini R."/>
            <person name="Da Silva C."/>
            <person name="Montanini B."/>
            <person name="Hainaut M."/>
            <person name="Levati E."/>
            <person name="Barry K.W."/>
            <person name="Belfiori B."/>
            <person name="Cichocki N."/>
            <person name="Clum A."/>
            <person name="Dockter R.B."/>
            <person name="Fauchery L."/>
            <person name="Guy J."/>
            <person name="Iotti M."/>
            <person name="Le Tacon F."/>
            <person name="Lindquist E.A."/>
            <person name="Lipzen A."/>
            <person name="Malagnac F."/>
            <person name="Mello A."/>
            <person name="Molinier V."/>
            <person name="Miyauchi S."/>
            <person name="Poulain J."/>
            <person name="Riccioni C."/>
            <person name="Rubini A."/>
            <person name="Sitrit Y."/>
            <person name="Splivallo R."/>
            <person name="Traeger S."/>
            <person name="Wang M."/>
            <person name="Zifcakova L."/>
            <person name="Wipf D."/>
            <person name="Zambonelli A."/>
            <person name="Paolocci F."/>
            <person name="Nowrousian M."/>
            <person name="Ottonello S."/>
            <person name="Baldrian P."/>
            <person name="Spatafora J.W."/>
            <person name="Henrissat B."/>
            <person name="Nagy L.G."/>
            <person name="Aury J.M."/>
            <person name="Wincker P."/>
            <person name="Grigoriev I.V."/>
            <person name="Bonfante P."/>
            <person name="Martin F.M."/>
        </authorList>
    </citation>
    <scope>NUCLEOTIDE SEQUENCE [LARGE SCALE GENOMIC DNA]</scope>
    <source>
        <strain evidence="2 3">CCBAS932</strain>
    </source>
</reference>
<keyword evidence="1" id="KW-1133">Transmembrane helix</keyword>
<gene>
    <name evidence="2" type="ORF">P167DRAFT_168599</name>
</gene>
<keyword evidence="1" id="KW-0472">Membrane</keyword>
<evidence type="ECO:0000313" key="2">
    <source>
        <dbReference type="EMBL" id="RPB12202.1"/>
    </source>
</evidence>
<protein>
    <submittedName>
        <fullName evidence="2">Uncharacterized protein</fullName>
    </submittedName>
</protein>
<dbReference type="AlphaFoldDB" id="A0A3N4KSD7"/>
<keyword evidence="3" id="KW-1185">Reference proteome</keyword>
<feature type="transmembrane region" description="Helical" evidence="1">
    <location>
        <begin position="49"/>
        <end position="69"/>
    </location>
</feature>
<evidence type="ECO:0000313" key="3">
    <source>
        <dbReference type="Proteomes" id="UP000277580"/>
    </source>
</evidence>
<dbReference type="EMBL" id="ML119130">
    <property type="protein sequence ID" value="RPB12202.1"/>
    <property type="molecule type" value="Genomic_DNA"/>
</dbReference>
<name>A0A3N4KSD7_9PEZI</name>
<evidence type="ECO:0000256" key="1">
    <source>
        <dbReference type="SAM" id="Phobius"/>
    </source>
</evidence>
<feature type="transmembrane region" description="Helical" evidence="1">
    <location>
        <begin position="6"/>
        <end position="28"/>
    </location>
</feature>
<organism evidence="2 3">
    <name type="scientific">Morchella conica CCBAS932</name>
    <dbReference type="NCBI Taxonomy" id="1392247"/>
    <lineage>
        <taxon>Eukaryota</taxon>
        <taxon>Fungi</taxon>
        <taxon>Dikarya</taxon>
        <taxon>Ascomycota</taxon>
        <taxon>Pezizomycotina</taxon>
        <taxon>Pezizomycetes</taxon>
        <taxon>Pezizales</taxon>
        <taxon>Morchellaceae</taxon>
        <taxon>Morchella</taxon>
    </lineage>
</organism>
<dbReference type="InParanoid" id="A0A3N4KSD7"/>
<proteinExistence type="predicted"/>
<accession>A0A3N4KSD7</accession>
<sequence length="109" mass="12594">MIFLFFFFLGHNTGLSSLHVCFLFFSLFTRIMYKIGPGSVEIRRSPVSCFYMIGFFFFAILIFSFNILICYFPHFFLSASVLVLKAGSYFSCKSIHTCMGGAWRYLLPV</sequence>